<proteinExistence type="predicted"/>
<dbReference type="PANTHER" id="PTHR44757:SF2">
    <property type="entry name" value="BIOFILM ARCHITECTURE MAINTENANCE PROTEIN MBAA"/>
    <property type="match status" value="1"/>
</dbReference>
<dbReference type="Pfam" id="PF00563">
    <property type="entry name" value="EAL"/>
    <property type="match status" value="1"/>
</dbReference>
<dbReference type="Gene3D" id="3.20.20.450">
    <property type="entry name" value="EAL domain"/>
    <property type="match status" value="1"/>
</dbReference>
<dbReference type="InterPro" id="IPR052155">
    <property type="entry name" value="Biofilm_reg_signaling"/>
</dbReference>
<dbReference type="Pfam" id="PF00990">
    <property type="entry name" value="GGDEF"/>
    <property type="match status" value="1"/>
</dbReference>
<evidence type="ECO:0000259" key="4">
    <source>
        <dbReference type="PROSITE" id="PS50887"/>
    </source>
</evidence>
<sequence length="845" mass="96367">MLKNLPFLSKVRISVIVFMLGTAAAYANFCFFEHQEKIKVRIESLQRINDFKNQVRQHLSNHFHLITFIKKFIETYNHYQSKEIKKTLRIYNYQKDLTGLNSVSLFKNKRLSWTIPYHPINLSSKQKNIINNALLNEKEKEQILALNPRNGLIAVLSPLKKKGTLVTIFSLDSLLNTNRENNPVSVEIDLEDSKNKKILDYYHLKDDGYYTYDSYLNIGKKFILRFFVLPVDNKNTSYWVLIFGVLISSLVSLLIHSITKTKNIAKNIAKKITDKLRVSEEILREAQAIAHVGNLAIYYKTNKVSWSDEMFSIFGIKPPTPRLENILELVDPADREKVRKVLTKTEDTKKEKTFDLEFRIMHTEESRWVRAKLQSVHDKHGNAEGLKGVILDISDYKKIEEKIKNFAFKDSLTGLRNRACIEDIINKTMNSPLTQWPIGIIFIDLDKFKSINDSLGHTVGDIFLKTIAERLSELKRSGDILSRLNGDEFILFMTQVATPESAKHIAERLLLSIRKPITIEGREYHITASIGIAFAEKNIGCTSILRNADLATVRAKDLGRNIIQFYLPEMSEIAAKKAILAEEIRRGIANDEFLMFYQPRIELENLRIVGAEALMRWNHPKKGIVSPNEFIEVAEEQGIIEELGKVSLEKSCSEAAKWRMAGHQISLAVNISAKQFAPKSLIETITSIVASKNLPTHALELEITESAAMKNPEEATEAMNNIKSIGVSIALDDFGTGYSSLAYLKRFPLDFIKIDQSFVRGLPNNQEDCAISNAICALGHSLKLRVIAEGVESMEQVALMKSWAVDEIQGYIISKPLPLDEFMNLLKTDFRPDGTWIKFDEYMKK</sequence>
<dbReference type="InterPro" id="IPR029787">
    <property type="entry name" value="Nucleotide_cyclase"/>
</dbReference>
<dbReference type="Gene3D" id="3.30.70.270">
    <property type="match status" value="1"/>
</dbReference>
<dbReference type="NCBIfam" id="TIGR00229">
    <property type="entry name" value="sensory_box"/>
    <property type="match status" value="1"/>
</dbReference>
<evidence type="ECO:0000259" key="2">
    <source>
        <dbReference type="PROSITE" id="PS50113"/>
    </source>
</evidence>
<dbReference type="CDD" id="cd00130">
    <property type="entry name" value="PAS"/>
    <property type="match status" value="1"/>
</dbReference>
<dbReference type="InterPro" id="IPR013655">
    <property type="entry name" value="PAS_fold_3"/>
</dbReference>
<dbReference type="SUPFAM" id="SSF55785">
    <property type="entry name" value="PYP-like sensor domain (PAS domain)"/>
    <property type="match status" value="1"/>
</dbReference>
<dbReference type="EMBL" id="LN906597">
    <property type="protein sequence ID" value="CUT17455.1"/>
    <property type="molecule type" value="Genomic_DNA"/>
</dbReference>
<keyword evidence="6" id="KW-1185">Reference proteome</keyword>
<dbReference type="PATRIC" id="fig|1561003.3.peg.623"/>
<feature type="domain" description="GGDEF" evidence="4">
    <location>
        <begin position="436"/>
        <end position="568"/>
    </location>
</feature>
<evidence type="ECO:0000259" key="3">
    <source>
        <dbReference type="PROSITE" id="PS50883"/>
    </source>
</evidence>
<feature type="transmembrane region" description="Helical" evidence="1">
    <location>
        <begin position="12"/>
        <end position="32"/>
    </location>
</feature>
<keyword evidence="1" id="KW-1133">Transmembrane helix</keyword>
<dbReference type="InterPro" id="IPR000700">
    <property type="entry name" value="PAS-assoc_C"/>
</dbReference>
<dbReference type="InterPro" id="IPR035965">
    <property type="entry name" value="PAS-like_dom_sf"/>
</dbReference>
<organism evidence="5 6">
    <name type="scientific">Candidatus Ichthyocystis hellenicum</name>
    <dbReference type="NCBI Taxonomy" id="1561003"/>
    <lineage>
        <taxon>Bacteria</taxon>
        <taxon>Pseudomonadati</taxon>
        <taxon>Pseudomonadota</taxon>
        <taxon>Betaproteobacteria</taxon>
        <taxon>Burkholderiales</taxon>
        <taxon>Candidatus Ichthyocystis</taxon>
    </lineage>
</organism>
<accession>A0A0S4M377</accession>
<dbReference type="Gene3D" id="3.30.450.20">
    <property type="entry name" value="PAS domain"/>
    <property type="match status" value="1"/>
</dbReference>
<dbReference type="PROSITE" id="PS50883">
    <property type="entry name" value="EAL"/>
    <property type="match status" value="1"/>
</dbReference>
<evidence type="ECO:0000313" key="6">
    <source>
        <dbReference type="Proteomes" id="UP000198651"/>
    </source>
</evidence>
<dbReference type="SMART" id="SM00052">
    <property type="entry name" value="EAL"/>
    <property type="match status" value="1"/>
</dbReference>
<dbReference type="Gene3D" id="2.10.70.100">
    <property type="match status" value="1"/>
</dbReference>
<dbReference type="AlphaFoldDB" id="A0A0S4M377"/>
<dbReference type="SUPFAM" id="SSF141868">
    <property type="entry name" value="EAL domain-like"/>
    <property type="match status" value="1"/>
</dbReference>
<name>A0A0S4M377_9BURK</name>
<dbReference type="CDD" id="cd01948">
    <property type="entry name" value="EAL"/>
    <property type="match status" value="1"/>
</dbReference>
<feature type="transmembrane region" description="Helical" evidence="1">
    <location>
        <begin position="238"/>
        <end position="258"/>
    </location>
</feature>
<keyword evidence="1" id="KW-0812">Transmembrane</keyword>
<keyword evidence="1" id="KW-0472">Membrane</keyword>
<gene>
    <name evidence="5" type="ORF">Ark11_0619</name>
</gene>
<dbReference type="PROSITE" id="PS50887">
    <property type="entry name" value="GGDEF"/>
    <property type="match status" value="1"/>
</dbReference>
<evidence type="ECO:0000256" key="1">
    <source>
        <dbReference type="SAM" id="Phobius"/>
    </source>
</evidence>
<dbReference type="RefSeq" id="WP_172792659.1">
    <property type="nucleotide sequence ID" value="NZ_LN906597.1"/>
</dbReference>
<dbReference type="PROSITE" id="PS50113">
    <property type="entry name" value="PAC"/>
    <property type="match status" value="1"/>
</dbReference>
<dbReference type="InterPro" id="IPR000014">
    <property type="entry name" value="PAS"/>
</dbReference>
<dbReference type="Pfam" id="PF08447">
    <property type="entry name" value="PAS_3"/>
    <property type="match status" value="1"/>
</dbReference>
<reference evidence="6" key="1">
    <citation type="submission" date="2015-11" db="EMBL/GenBank/DDBJ databases">
        <authorList>
            <person name="Seth-Smith H.M.B."/>
        </authorList>
    </citation>
    <scope>NUCLEOTIDE SEQUENCE [LARGE SCALE GENOMIC DNA]</scope>
    <source>
        <strain evidence="6">2013Ark11</strain>
    </source>
</reference>
<dbReference type="InterPro" id="IPR001633">
    <property type="entry name" value="EAL_dom"/>
</dbReference>
<dbReference type="Proteomes" id="UP000198651">
    <property type="component" value="Chromosome I"/>
</dbReference>
<dbReference type="STRING" id="1561003.Ark11_0619"/>
<feature type="domain" description="PAC" evidence="2">
    <location>
        <begin position="354"/>
        <end position="405"/>
    </location>
</feature>
<dbReference type="NCBIfam" id="TIGR00254">
    <property type="entry name" value="GGDEF"/>
    <property type="match status" value="1"/>
</dbReference>
<dbReference type="InterPro" id="IPR000160">
    <property type="entry name" value="GGDEF_dom"/>
</dbReference>
<dbReference type="InterPro" id="IPR035919">
    <property type="entry name" value="EAL_sf"/>
</dbReference>
<dbReference type="SMART" id="SM00267">
    <property type="entry name" value="GGDEF"/>
    <property type="match status" value="1"/>
</dbReference>
<protein>
    <submittedName>
        <fullName evidence="5">Putative signalling protein, GGDEF and EAL domain</fullName>
    </submittedName>
</protein>
<dbReference type="PANTHER" id="PTHR44757">
    <property type="entry name" value="DIGUANYLATE CYCLASE DGCP"/>
    <property type="match status" value="1"/>
</dbReference>
<feature type="domain" description="EAL" evidence="3">
    <location>
        <begin position="577"/>
        <end position="830"/>
    </location>
</feature>
<dbReference type="CDD" id="cd01949">
    <property type="entry name" value="GGDEF"/>
    <property type="match status" value="1"/>
</dbReference>
<evidence type="ECO:0000313" key="5">
    <source>
        <dbReference type="EMBL" id="CUT17455.1"/>
    </source>
</evidence>
<dbReference type="InterPro" id="IPR043128">
    <property type="entry name" value="Rev_trsase/Diguanyl_cyclase"/>
</dbReference>
<dbReference type="SUPFAM" id="SSF55073">
    <property type="entry name" value="Nucleotide cyclase"/>
    <property type="match status" value="1"/>
</dbReference>